<proteinExistence type="inferred from homology"/>
<evidence type="ECO:0000256" key="3">
    <source>
        <dbReference type="ARBA" id="ARBA00012980"/>
    </source>
</evidence>
<evidence type="ECO:0000313" key="14">
    <source>
        <dbReference type="EMBL" id="CBY35059.1"/>
    </source>
</evidence>
<gene>
    <name evidence="14" type="ORF">GSOID_T00026849001</name>
</gene>
<dbReference type="EMBL" id="FN654580">
    <property type="protein sequence ID" value="CBY35059.1"/>
    <property type="molecule type" value="Genomic_DNA"/>
</dbReference>
<accession>E4YHT7</accession>
<dbReference type="Gene3D" id="3.40.50.300">
    <property type="entry name" value="P-loop containing nucleotide triphosphate hydrolases"/>
    <property type="match status" value="1"/>
</dbReference>
<sequence>MARGALIIFEGVDRSGKSTQIKRIFNQMVNKGENVHLTRFPERTSEIGQTINGYLKSSNDLSDQAIHLLFSANRWEHAQSILNYMNNGTSVLVDRYAFSGVAFTAAKGLDLEWCKNPDRGLPKPDLVLQLDVDEETAKKRGGFGEERYEKVEFQRQVRKLYSQLREEHSDIWKIIDASGSVDELTPALQTHVDETIKSCQNKDIEKLWIKKD</sequence>
<evidence type="ECO:0000256" key="10">
    <source>
        <dbReference type="ARBA" id="ARBA00029962"/>
    </source>
</evidence>
<evidence type="ECO:0000256" key="2">
    <source>
        <dbReference type="ARBA" id="ARBA00009776"/>
    </source>
</evidence>
<evidence type="ECO:0000256" key="5">
    <source>
        <dbReference type="ARBA" id="ARBA00022679"/>
    </source>
</evidence>
<feature type="domain" description="Thymidylate kinase-like" evidence="13">
    <location>
        <begin position="9"/>
        <end position="184"/>
    </location>
</feature>
<dbReference type="InterPro" id="IPR018095">
    <property type="entry name" value="Thymidylate_kin_CS"/>
</dbReference>
<dbReference type="CDD" id="cd01672">
    <property type="entry name" value="TMPK"/>
    <property type="match status" value="1"/>
</dbReference>
<dbReference type="GO" id="GO:0005634">
    <property type="term" value="C:nucleus"/>
    <property type="evidence" value="ECO:0007669"/>
    <property type="project" value="TreeGrafter"/>
</dbReference>
<dbReference type="GO" id="GO:0005739">
    <property type="term" value="C:mitochondrion"/>
    <property type="evidence" value="ECO:0007669"/>
    <property type="project" value="TreeGrafter"/>
</dbReference>
<keyword evidence="8" id="KW-0418">Kinase</keyword>
<evidence type="ECO:0000256" key="12">
    <source>
        <dbReference type="ARBA" id="ARBA00056272"/>
    </source>
</evidence>
<dbReference type="InterPro" id="IPR027417">
    <property type="entry name" value="P-loop_NTPase"/>
</dbReference>
<dbReference type="GO" id="GO:0006233">
    <property type="term" value="P:dTDP biosynthetic process"/>
    <property type="evidence" value="ECO:0007669"/>
    <property type="project" value="InterPro"/>
</dbReference>
<keyword evidence="6" id="KW-0545">Nucleotide biosynthesis</keyword>
<evidence type="ECO:0000256" key="8">
    <source>
        <dbReference type="ARBA" id="ARBA00022777"/>
    </source>
</evidence>
<keyword evidence="9" id="KW-0067">ATP-binding</keyword>
<dbReference type="GO" id="GO:0005524">
    <property type="term" value="F:ATP binding"/>
    <property type="evidence" value="ECO:0007669"/>
    <property type="project" value="UniProtKB-KW"/>
</dbReference>
<name>E4YHT7_OIKDI</name>
<dbReference type="GO" id="GO:0006235">
    <property type="term" value="P:dTTP biosynthetic process"/>
    <property type="evidence" value="ECO:0007669"/>
    <property type="project" value="TreeGrafter"/>
</dbReference>
<reference evidence="14" key="1">
    <citation type="journal article" date="2010" name="Science">
        <title>Plasticity of animal genome architecture unmasked by rapid evolution of a pelagic tunicate.</title>
        <authorList>
            <person name="Denoeud F."/>
            <person name="Henriet S."/>
            <person name="Mungpakdee S."/>
            <person name="Aury J.M."/>
            <person name="Da Silva C."/>
            <person name="Brinkmann H."/>
            <person name="Mikhaleva J."/>
            <person name="Olsen L.C."/>
            <person name="Jubin C."/>
            <person name="Canestro C."/>
            <person name="Bouquet J.M."/>
            <person name="Danks G."/>
            <person name="Poulain J."/>
            <person name="Campsteijn C."/>
            <person name="Adamski M."/>
            <person name="Cross I."/>
            <person name="Yadetie F."/>
            <person name="Muffato M."/>
            <person name="Louis A."/>
            <person name="Butcher S."/>
            <person name="Tsagkogeorga G."/>
            <person name="Konrad A."/>
            <person name="Singh S."/>
            <person name="Jensen M.F."/>
            <person name="Cong E.H."/>
            <person name="Eikeseth-Otteraa H."/>
            <person name="Noel B."/>
            <person name="Anthouard V."/>
            <person name="Porcel B.M."/>
            <person name="Kachouri-Lafond R."/>
            <person name="Nishino A."/>
            <person name="Ugolini M."/>
            <person name="Chourrout P."/>
            <person name="Nishida H."/>
            <person name="Aasland R."/>
            <person name="Huzurbazar S."/>
            <person name="Westhof E."/>
            <person name="Delsuc F."/>
            <person name="Lehrach H."/>
            <person name="Reinhardt R."/>
            <person name="Weissenbach J."/>
            <person name="Roy S.W."/>
            <person name="Artiguenave F."/>
            <person name="Postlethwait J.H."/>
            <person name="Manak J.R."/>
            <person name="Thompson E.M."/>
            <person name="Jaillon O."/>
            <person name="Du Pasquier L."/>
            <person name="Boudinot P."/>
            <person name="Liberles D.A."/>
            <person name="Volff J.N."/>
            <person name="Philippe H."/>
            <person name="Lenhard B."/>
            <person name="Roest Crollius H."/>
            <person name="Wincker P."/>
            <person name="Chourrout D."/>
        </authorList>
    </citation>
    <scope>NUCLEOTIDE SEQUENCE [LARGE SCALE GENOMIC DNA]</scope>
</reference>
<dbReference type="Pfam" id="PF02223">
    <property type="entry name" value="Thymidylate_kin"/>
    <property type="match status" value="1"/>
</dbReference>
<keyword evidence="5" id="KW-0808">Transferase</keyword>
<evidence type="ECO:0000256" key="1">
    <source>
        <dbReference type="ARBA" id="ARBA00004992"/>
    </source>
</evidence>
<protein>
    <recommendedName>
        <fullName evidence="4">Thymidylate kinase</fullName>
        <ecNumber evidence="3">2.7.4.9</ecNumber>
    </recommendedName>
    <alternativeName>
        <fullName evidence="10">dTMP kinase</fullName>
    </alternativeName>
</protein>
<dbReference type="FunFam" id="3.40.50.300:FF:000679">
    <property type="entry name" value="Thymidylate kinase"/>
    <property type="match status" value="1"/>
</dbReference>
<dbReference type="SUPFAM" id="SSF52540">
    <property type="entry name" value="P-loop containing nucleoside triphosphate hydrolases"/>
    <property type="match status" value="1"/>
</dbReference>
<dbReference type="PROSITE" id="PS01331">
    <property type="entry name" value="THYMIDYLATE_KINASE"/>
    <property type="match status" value="1"/>
</dbReference>
<dbReference type="AlphaFoldDB" id="E4YHT7"/>
<dbReference type="Proteomes" id="UP000011014">
    <property type="component" value="Unassembled WGS sequence"/>
</dbReference>
<dbReference type="HAMAP" id="MF_00165">
    <property type="entry name" value="Thymidylate_kinase"/>
    <property type="match status" value="1"/>
</dbReference>
<dbReference type="InterPro" id="IPR039430">
    <property type="entry name" value="Thymidylate_kin-like_dom"/>
</dbReference>
<evidence type="ECO:0000256" key="11">
    <source>
        <dbReference type="ARBA" id="ARBA00048743"/>
    </source>
</evidence>
<organism evidence="14">
    <name type="scientific">Oikopleura dioica</name>
    <name type="common">Tunicate</name>
    <dbReference type="NCBI Taxonomy" id="34765"/>
    <lineage>
        <taxon>Eukaryota</taxon>
        <taxon>Metazoa</taxon>
        <taxon>Chordata</taxon>
        <taxon>Tunicata</taxon>
        <taxon>Appendicularia</taxon>
        <taxon>Copelata</taxon>
        <taxon>Oikopleuridae</taxon>
        <taxon>Oikopleura</taxon>
    </lineage>
</organism>
<comment type="catalytic activity">
    <reaction evidence="11">
        <text>dTMP + ATP = dTDP + ADP</text>
        <dbReference type="Rhea" id="RHEA:13517"/>
        <dbReference type="ChEBI" id="CHEBI:30616"/>
        <dbReference type="ChEBI" id="CHEBI:58369"/>
        <dbReference type="ChEBI" id="CHEBI:63528"/>
        <dbReference type="ChEBI" id="CHEBI:456216"/>
        <dbReference type="EC" id="2.7.4.9"/>
    </reaction>
</comment>
<comment type="function">
    <text evidence="12">Catalyzes the phosphorylation of thymidine monophosphate (dTMP) to thymidine diphosphate (dTDP), the immediate precursor for the DNA building block dTTP, with ATP as the preferred phosphoryl donor in the presence of Mg(2+).</text>
</comment>
<dbReference type="PANTHER" id="PTHR10344:SF1">
    <property type="entry name" value="THYMIDYLATE KINASE"/>
    <property type="match status" value="1"/>
</dbReference>
<evidence type="ECO:0000256" key="4">
    <source>
        <dbReference type="ARBA" id="ARBA00017144"/>
    </source>
</evidence>
<comment type="pathway">
    <text evidence="1">Pyrimidine metabolism; dTTP biosynthesis.</text>
</comment>
<dbReference type="GO" id="GO:0006227">
    <property type="term" value="P:dUDP biosynthetic process"/>
    <property type="evidence" value="ECO:0007669"/>
    <property type="project" value="TreeGrafter"/>
</dbReference>
<dbReference type="NCBIfam" id="TIGR00041">
    <property type="entry name" value="DTMP_kinase"/>
    <property type="match status" value="1"/>
</dbReference>
<evidence type="ECO:0000259" key="13">
    <source>
        <dbReference type="Pfam" id="PF02223"/>
    </source>
</evidence>
<evidence type="ECO:0000256" key="6">
    <source>
        <dbReference type="ARBA" id="ARBA00022727"/>
    </source>
</evidence>
<dbReference type="GO" id="GO:0005829">
    <property type="term" value="C:cytosol"/>
    <property type="evidence" value="ECO:0007669"/>
    <property type="project" value="TreeGrafter"/>
</dbReference>
<dbReference type="EC" id="2.7.4.9" evidence="3"/>
<dbReference type="GO" id="GO:0004550">
    <property type="term" value="F:nucleoside diphosphate kinase activity"/>
    <property type="evidence" value="ECO:0007669"/>
    <property type="project" value="TreeGrafter"/>
</dbReference>
<evidence type="ECO:0000256" key="9">
    <source>
        <dbReference type="ARBA" id="ARBA00022840"/>
    </source>
</evidence>
<dbReference type="PANTHER" id="PTHR10344">
    <property type="entry name" value="THYMIDYLATE KINASE"/>
    <property type="match status" value="1"/>
</dbReference>
<evidence type="ECO:0000256" key="7">
    <source>
        <dbReference type="ARBA" id="ARBA00022741"/>
    </source>
</evidence>
<dbReference type="InterPro" id="IPR018094">
    <property type="entry name" value="Thymidylate_kinase"/>
</dbReference>
<comment type="similarity">
    <text evidence="2">Belongs to the thymidylate kinase family.</text>
</comment>
<dbReference type="GO" id="GO:0004798">
    <property type="term" value="F:dTMP kinase activity"/>
    <property type="evidence" value="ECO:0007669"/>
    <property type="project" value="UniProtKB-EC"/>
</dbReference>
<keyword evidence="7" id="KW-0547">Nucleotide-binding</keyword>